<evidence type="ECO:0000256" key="3">
    <source>
        <dbReference type="SAM" id="Coils"/>
    </source>
</evidence>
<dbReference type="RefSeq" id="WP_023175141.1">
    <property type="nucleotide sequence ID" value="NC_022600.1"/>
</dbReference>
<reference evidence="5 6" key="1">
    <citation type="journal article" date="2013" name="PLoS ONE">
        <title>Cultivation and Complete Genome Sequencing of Gloeobacter kilaueensis sp. nov., from a Lava Cave in Kilauea Caldera, Hawai'i.</title>
        <authorList>
            <person name="Saw J.H."/>
            <person name="Schatz M."/>
            <person name="Brown M.V."/>
            <person name="Kunkel D.D."/>
            <person name="Foster J.S."/>
            <person name="Shick H."/>
            <person name="Christensen S."/>
            <person name="Hou S."/>
            <person name="Wan X."/>
            <person name="Donachie S.P."/>
        </authorList>
    </citation>
    <scope>NUCLEOTIDE SEQUENCE [LARGE SCALE GENOMIC DNA]</scope>
    <source>
        <strain evidence="6">JS</strain>
    </source>
</reference>
<dbReference type="AlphaFoldDB" id="U5QLJ8"/>
<dbReference type="Pfam" id="PF04966">
    <property type="entry name" value="OprB"/>
    <property type="match status" value="1"/>
</dbReference>
<comment type="similarity">
    <text evidence="1 2">Belongs to the OprB family.</text>
</comment>
<dbReference type="EMBL" id="CP003587">
    <property type="protein sequence ID" value="AGY59832.1"/>
    <property type="molecule type" value="Genomic_DNA"/>
</dbReference>
<organism evidence="5 6">
    <name type="scientific">Gloeobacter kilaueensis (strain ATCC BAA-2537 / CCAP 1431/1 / ULC 316 / JS1)</name>
    <dbReference type="NCBI Taxonomy" id="1183438"/>
    <lineage>
        <taxon>Bacteria</taxon>
        <taxon>Bacillati</taxon>
        <taxon>Cyanobacteriota</taxon>
        <taxon>Cyanophyceae</taxon>
        <taxon>Gloeobacterales</taxon>
        <taxon>Gloeobacteraceae</taxon>
        <taxon>Gloeobacter</taxon>
    </lineage>
</organism>
<protein>
    <recommendedName>
        <fullName evidence="4">SLH domain-containing protein</fullName>
    </recommendedName>
</protein>
<accession>U5QLJ8</accession>
<proteinExistence type="inferred from homology"/>
<evidence type="ECO:0000313" key="6">
    <source>
        <dbReference type="Proteomes" id="UP000017396"/>
    </source>
</evidence>
<dbReference type="Proteomes" id="UP000017396">
    <property type="component" value="Chromosome"/>
</dbReference>
<keyword evidence="6" id="KW-1185">Reference proteome</keyword>
<dbReference type="Gene3D" id="2.40.160.180">
    <property type="entry name" value="Carbohydrate-selective porin OprB"/>
    <property type="match status" value="1"/>
</dbReference>
<dbReference type="HOGENOM" id="CLU_018575_1_0_3"/>
<dbReference type="GO" id="GO:0016020">
    <property type="term" value="C:membrane"/>
    <property type="evidence" value="ECO:0007669"/>
    <property type="project" value="InterPro"/>
</dbReference>
<sequence length="563" mass="59571">MGVHRSELAWALGLVVGLVCPVFAAPQSDIEIVDAYMQGSHAQVNSVSELSDVDPNSWAFQALKSVVERYGCLEGYPNKTYLGSRPLSRYEFAAGLNACLEKVNELIAAATADKVSKEDLANLKQLQEEFRNELTALRGRVDALEAKTRDIESKLFSTTAKLDGSVVMAVTGGGGSNGSTIFSGAALGVGSAYGDALGARAISGTAANVSFVARTTLNLRATITGDDELLIRLRGVTGQAIDAVYPGIASGFGTLFYGGSAGGSFDGSTAVVRTDGTASVTFDKVRYIKRLAPNFRLFGGPRIEMFEFIDNNSFANNDESDFSSGRFIVSPLVNFVPFGSGGGFDWDITPTINWRALYLAASGGAASAFGSGGLFGGSNTVATQLEFDFGKASVRFIYSRFGEQGAALGTALPGIISNSYTDVFAANVEWAIVPQFALFGRYGYGTTNVHTLAGSPVSFSNINSDIYRVGFTLPDLFGIGNAFGFAYGAALRVNSGSVVGLTAPGVTTSLVPTGREGEIEIFYRIRLSDRLTITPDVQWILQPVNSVNSNGLAVYTLRTVFNF</sequence>
<gene>
    <name evidence="5" type="ORF">GKIL_3586</name>
</gene>
<keyword evidence="3" id="KW-0175">Coiled coil</keyword>
<evidence type="ECO:0000313" key="5">
    <source>
        <dbReference type="EMBL" id="AGY59832.1"/>
    </source>
</evidence>
<dbReference type="InterPro" id="IPR007049">
    <property type="entry name" value="Carb-sel_porin_OprB"/>
</dbReference>
<evidence type="ECO:0000256" key="1">
    <source>
        <dbReference type="ARBA" id="ARBA00008769"/>
    </source>
</evidence>
<dbReference type="InterPro" id="IPR001119">
    <property type="entry name" value="SLH_dom"/>
</dbReference>
<dbReference type="STRING" id="1183438.GKIL_3586"/>
<feature type="coiled-coil region" evidence="3">
    <location>
        <begin position="120"/>
        <end position="154"/>
    </location>
</feature>
<dbReference type="GO" id="GO:0008643">
    <property type="term" value="P:carbohydrate transport"/>
    <property type="evidence" value="ECO:0007669"/>
    <property type="project" value="InterPro"/>
</dbReference>
<dbReference type="GO" id="GO:0015288">
    <property type="term" value="F:porin activity"/>
    <property type="evidence" value="ECO:0007669"/>
    <property type="project" value="InterPro"/>
</dbReference>
<evidence type="ECO:0000256" key="2">
    <source>
        <dbReference type="RuleBase" id="RU363072"/>
    </source>
</evidence>
<dbReference type="InterPro" id="IPR038673">
    <property type="entry name" value="OprB_sf"/>
</dbReference>
<dbReference type="NCBIfam" id="NF033921">
    <property type="entry name" value="por_somb"/>
    <property type="match status" value="1"/>
</dbReference>
<evidence type="ECO:0000259" key="4">
    <source>
        <dbReference type="PROSITE" id="PS51272"/>
    </source>
</evidence>
<dbReference type="InterPro" id="IPR051465">
    <property type="entry name" value="Cell_Envelope_Struct_Comp"/>
</dbReference>
<dbReference type="KEGG" id="glj:GKIL_3586"/>
<dbReference type="PROSITE" id="PS51272">
    <property type="entry name" value="SLH"/>
    <property type="match status" value="1"/>
</dbReference>
<dbReference type="OrthoDB" id="541604at2"/>
<feature type="domain" description="SLH" evidence="4">
    <location>
        <begin position="46"/>
        <end position="110"/>
    </location>
</feature>
<dbReference type="PANTHER" id="PTHR43308:SF1">
    <property type="entry name" value="OUTER MEMBRANE PROTEIN ALPHA"/>
    <property type="match status" value="1"/>
</dbReference>
<dbReference type="InterPro" id="IPR047684">
    <property type="entry name" value="Por_som-like"/>
</dbReference>
<dbReference type="eggNOG" id="COG3659">
    <property type="taxonomic scope" value="Bacteria"/>
</dbReference>
<name>U5QLJ8_GLOK1</name>
<dbReference type="PANTHER" id="PTHR43308">
    <property type="entry name" value="OUTER MEMBRANE PROTEIN ALPHA-RELATED"/>
    <property type="match status" value="1"/>
</dbReference>